<keyword evidence="1" id="KW-0472">Membrane</keyword>
<gene>
    <name evidence="2" type="ORF">LCGC14_2245270</name>
</gene>
<feature type="non-terminal residue" evidence="2">
    <location>
        <position position="1"/>
    </location>
</feature>
<keyword evidence="1" id="KW-1133">Transmembrane helix</keyword>
<organism evidence="2">
    <name type="scientific">marine sediment metagenome</name>
    <dbReference type="NCBI Taxonomy" id="412755"/>
    <lineage>
        <taxon>unclassified sequences</taxon>
        <taxon>metagenomes</taxon>
        <taxon>ecological metagenomes</taxon>
    </lineage>
</organism>
<reference evidence="2" key="1">
    <citation type="journal article" date="2015" name="Nature">
        <title>Complex archaea that bridge the gap between prokaryotes and eukaryotes.</title>
        <authorList>
            <person name="Spang A."/>
            <person name="Saw J.H."/>
            <person name="Jorgensen S.L."/>
            <person name="Zaremba-Niedzwiedzka K."/>
            <person name="Martijn J."/>
            <person name="Lind A.E."/>
            <person name="van Eijk R."/>
            <person name="Schleper C."/>
            <person name="Guy L."/>
            <person name="Ettema T.J."/>
        </authorList>
    </citation>
    <scope>NUCLEOTIDE SEQUENCE</scope>
</reference>
<keyword evidence="1" id="KW-0812">Transmembrane</keyword>
<dbReference type="AlphaFoldDB" id="A0A0F9DRV6"/>
<dbReference type="EMBL" id="LAZR01030488">
    <property type="protein sequence ID" value="KKL56456.1"/>
    <property type="molecule type" value="Genomic_DNA"/>
</dbReference>
<accession>A0A0F9DRV6</accession>
<protein>
    <submittedName>
        <fullName evidence="2">Uncharacterized protein</fullName>
    </submittedName>
</protein>
<evidence type="ECO:0000256" key="1">
    <source>
        <dbReference type="SAM" id="Phobius"/>
    </source>
</evidence>
<evidence type="ECO:0000313" key="2">
    <source>
        <dbReference type="EMBL" id="KKL56456.1"/>
    </source>
</evidence>
<name>A0A0F9DRV6_9ZZZZ</name>
<feature type="transmembrane region" description="Helical" evidence="1">
    <location>
        <begin position="12"/>
        <end position="29"/>
    </location>
</feature>
<sequence length="30" mass="3348">MRDVTDKIQTAIVGTVAIAYLVWLMLVLTL</sequence>
<proteinExistence type="predicted"/>
<comment type="caution">
    <text evidence="2">The sequence shown here is derived from an EMBL/GenBank/DDBJ whole genome shotgun (WGS) entry which is preliminary data.</text>
</comment>